<dbReference type="EMBL" id="CP022424">
    <property type="protein sequence ID" value="ASM79215.1"/>
    <property type="molecule type" value="Genomic_DNA"/>
</dbReference>
<dbReference type="Gene3D" id="3.30.450.20">
    <property type="entry name" value="PAS domain"/>
    <property type="match status" value="2"/>
</dbReference>
<keyword evidence="1" id="KW-0812">Transmembrane</keyword>
<keyword evidence="2" id="KW-0418">Kinase</keyword>
<gene>
    <name evidence="2" type="ORF">VITFI_CDS3438</name>
</gene>
<reference evidence="2 3" key="1">
    <citation type="submission" date="2017-07" db="EMBL/GenBank/DDBJ databases">
        <title>Complete Genome Sequence of the cosmetic ferment Vitreoscilla filiformis (ATCC15551).</title>
        <authorList>
            <person name="Contreras S."/>
            <person name="Sagory-Zalkind P."/>
            <person name="Blanquart H."/>
            <person name="Iltis A."/>
            <person name="Morand S.C."/>
        </authorList>
    </citation>
    <scope>NUCLEOTIDE SEQUENCE [LARGE SCALE GENOMIC DNA]</scope>
    <source>
        <strain evidence="2 3">ATCC 15551</strain>
        <plasmid evidence="3">Plasmid pvf1</plasmid>
    </source>
</reference>
<dbReference type="AlphaFoldDB" id="A0A221KJQ7"/>
<feature type="transmembrane region" description="Helical" evidence="1">
    <location>
        <begin position="280"/>
        <end position="300"/>
    </location>
</feature>
<evidence type="ECO:0000313" key="3">
    <source>
        <dbReference type="Proteomes" id="UP000199729"/>
    </source>
</evidence>
<accession>A0A221KJQ7</accession>
<dbReference type="Proteomes" id="UP000199729">
    <property type="component" value="Plasmid pVF1"/>
</dbReference>
<dbReference type="KEGG" id="vff:VITFI_CDS3438"/>
<keyword evidence="2" id="KW-0808">Transferase</keyword>
<dbReference type="GO" id="GO:0016301">
    <property type="term" value="F:kinase activity"/>
    <property type="evidence" value="ECO:0007669"/>
    <property type="project" value="UniProtKB-KW"/>
</dbReference>
<keyword evidence="2" id="KW-0614">Plasmid</keyword>
<keyword evidence="1" id="KW-1133">Transmembrane helix</keyword>
<keyword evidence="1" id="KW-0472">Membrane</keyword>
<keyword evidence="3" id="KW-1185">Reference proteome</keyword>
<evidence type="ECO:0000313" key="2">
    <source>
        <dbReference type="EMBL" id="ASM79215.1"/>
    </source>
</evidence>
<dbReference type="CDD" id="cd12915">
    <property type="entry name" value="PDC2_DGC_like"/>
    <property type="match status" value="1"/>
</dbReference>
<dbReference type="CDD" id="cd12914">
    <property type="entry name" value="PDC1_DGC_like"/>
    <property type="match status" value="1"/>
</dbReference>
<proteinExistence type="predicted"/>
<geneLocation type="plasmid" evidence="3">
    <name>pvf1</name>
</geneLocation>
<sequence>MMGLATVVLCGSVVVMLSWQRQVALTQEEEENANIARALREHTLRILENVNQAMLRLSEVGAERAPTDLEYLRFANETGLVPGILTQLSWVGADGRFVGSNLDPTGERSQRVDLSQRDHVRVHLSDRHGLPASSLSADGLFVSQILTGKVSGKRSLQLSRKVYGRDGSVKGVVVASLNPEYFESVYRDVRLGGQGRVMLAGVDGIGRILVLKSQQVDINQPIPTELLHALTQQREGALSHTGVDGTTWVNGYSRVGHYPLAVMLSTTAQTALTPWYTMRAMVWGLTCLLTLVLLFAAWVVHRSLQTLQRQHMALQHSQSQVQQACEAQHQVLVALNAALKPPLTTLQSFAELIALRSAEPRSREHARLILQNAQDMEAQLSRTPLRTPPPPPAQG</sequence>
<organism evidence="2 3">
    <name type="scientific">Vitreoscilla filiformis</name>
    <dbReference type="NCBI Taxonomy" id="63"/>
    <lineage>
        <taxon>Bacteria</taxon>
        <taxon>Pseudomonadati</taxon>
        <taxon>Pseudomonadota</taxon>
        <taxon>Betaproteobacteria</taxon>
        <taxon>Neisseriales</taxon>
        <taxon>Neisseriaceae</taxon>
        <taxon>Vitreoscilla</taxon>
    </lineage>
</organism>
<name>A0A221KJQ7_VITFI</name>
<evidence type="ECO:0000256" key="1">
    <source>
        <dbReference type="SAM" id="Phobius"/>
    </source>
</evidence>
<protein>
    <submittedName>
        <fullName evidence="2">Two-component system sensor histidine kinase</fullName>
    </submittedName>
</protein>